<sequence>MTTLLSLTTSQHKAYHNCILGSSVMANQRWWRRLGVHVGSKPQDRKTAASGPKYNTFHIHVKRTISLHLPATSSATFPPRDPNVPSNHQFMLFGKPVFLLGPNDSTAPSSYYQHMLQISSSALFFIRTLCATTDGSAVMAHINANKLNQQLFDMVKSLKFVEQEVSQHLRSHGRVVMVALVDESDSFDENWVLKPDVITSTFMCVFNVIVRACAQQFGKQENATTLKLYTEQLPTTTPMQRRLQSLDARERVRITSALLKPT</sequence>
<dbReference type="AlphaFoldDB" id="A0AA39K4N0"/>
<protein>
    <submittedName>
        <fullName evidence="1">Uncharacterized protein</fullName>
    </submittedName>
</protein>
<dbReference type="EMBL" id="JAUEPT010000002">
    <property type="protein sequence ID" value="KAK0454506.1"/>
    <property type="molecule type" value="Genomic_DNA"/>
</dbReference>
<keyword evidence="2" id="KW-1185">Reference proteome</keyword>
<reference evidence="1" key="1">
    <citation type="submission" date="2023-06" db="EMBL/GenBank/DDBJ databases">
        <authorList>
            <consortium name="Lawrence Berkeley National Laboratory"/>
            <person name="Ahrendt S."/>
            <person name="Sahu N."/>
            <person name="Indic B."/>
            <person name="Wong-Bajracharya J."/>
            <person name="Merenyi Z."/>
            <person name="Ke H.-M."/>
            <person name="Monk M."/>
            <person name="Kocsube S."/>
            <person name="Drula E."/>
            <person name="Lipzen A."/>
            <person name="Balint B."/>
            <person name="Henrissat B."/>
            <person name="Andreopoulos B."/>
            <person name="Martin F.M."/>
            <person name="Harder C.B."/>
            <person name="Rigling D."/>
            <person name="Ford K.L."/>
            <person name="Foster G.D."/>
            <person name="Pangilinan J."/>
            <person name="Papanicolaou A."/>
            <person name="Barry K."/>
            <person name="LaButti K."/>
            <person name="Viragh M."/>
            <person name="Koriabine M."/>
            <person name="Yan M."/>
            <person name="Riley R."/>
            <person name="Champramary S."/>
            <person name="Plett K.L."/>
            <person name="Tsai I.J."/>
            <person name="Slot J."/>
            <person name="Sipos G."/>
            <person name="Plett J."/>
            <person name="Nagy L.G."/>
            <person name="Grigoriev I.V."/>
        </authorList>
    </citation>
    <scope>NUCLEOTIDE SEQUENCE</scope>
    <source>
        <strain evidence="1">FPL87.14</strain>
    </source>
</reference>
<dbReference type="Proteomes" id="UP001175226">
    <property type="component" value="Unassembled WGS sequence"/>
</dbReference>
<organism evidence="1 2">
    <name type="scientific">Armillaria borealis</name>
    <dbReference type="NCBI Taxonomy" id="47425"/>
    <lineage>
        <taxon>Eukaryota</taxon>
        <taxon>Fungi</taxon>
        <taxon>Dikarya</taxon>
        <taxon>Basidiomycota</taxon>
        <taxon>Agaricomycotina</taxon>
        <taxon>Agaricomycetes</taxon>
        <taxon>Agaricomycetidae</taxon>
        <taxon>Agaricales</taxon>
        <taxon>Marasmiineae</taxon>
        <taxon>Physalacriaceae</taxon>
        <taxon>Armillaria</taxon>
    </lineage>
</organism>
<evidence type="ECO:0000313" key="2">
    <source>
        <dbReference type="Proteomes" id="UP001175226"/>
    </source>
</evidence>
<name>A0AA39K4N0_9AGAR</name>
<comment type="caution">
    <text evidence="1">The sequence shown here is derived from an EMBL/GenBank/DDBJ whole genome shotgun (WGS) entry which is preliminary data.</text>
</comment>
<accession>A0AA39K4N0</accession>
<evidence type="ECO:0000313" key="1">
    <source>
        <dbReference type="EMBL" id="KAK0454506.1"/>
    </source>
</evidence>
<proteinExistence type="predicted"/>
<gene>
    <name evidence="1" type="ORF">EV421DRAFT_1896427</name>
</gene>